<dbReference type="Pfam" id="PF20447">
    <property type="entry name" value="DUF6704"/>
    <property type="match status" value="1"/>
</dbReference>
<dbReference type="OrthoDB" id="3872677at2"/>
<feature type="transmembrane region" description="Helical" evidence="1">
    <location>
        <begin position="41"/>
        <end position="59"/>
    </location>
</feature>
<keyword evidence="3" id="KW-1185">Reference proteome</keyword>
<sequence length="77" mass="7965">MSIEHEEPGHGDSPAAWTAVVLMLIGMAAGTVAFFMHQPMIVLACAGLVVVGPLVGFIMSKAGYGVNGPKYVAKAHN</sequence>
<reference evidence="2 3" key="1">
    <citation type="submission" date="2019-06" db="EMBL/GenBank/DDBJ databases">
        <title>Sequencing the genomes of 1000 actinobacteria strains.</title>
        <authorList>
            <person name="Klenk H.-P."/>
        </authorList>
    </citation>
    <scope>NUCLEOTIDE SEQUENCE [LARGE SCALE GENOMIC DNA]</scope>
    <source>
        <strain evidence="2 3">DSM 18031</strain>
    </source>
</reference>
<keyword evidence="1" id="KW-0472">Membrane</keyword>
<evidence type="ECO:0000313" key="2">
    <source>
        <dbReference type="EMBL" id="TQM61326.1"/>
    </source>
</evidence>
<dbReference type="NCBIfam" id="NF041681">
    <property type="entry name" value="HGxxPAAW"/>
    <property type="match status" value="1"/>
</dbReference>
<evidence type="ECO:0000256" key="1">
    <source>
        <dbReference type="SAM" id="Phobius"/>
    </source>
</evidence>
<dbReference type="AlphaFoldDB" id="A0A543HSL1"/>
<evidence type="ECO:0000313" key="3">
    <source>
        <dbReference type="Proteomes" id="UP000318331"/>
    </source>
</evidence>
<feature type="transmembrane region" description="Helical" evidence="1">
    <location>
        <begin position="15"/>
        <end position="34"/>
    </location>
</feature>
<organism evidence="2 3">
    <name type="scientific">Klugiella xanthotipulae</name>
    <dbReference type="NCBI Taxonomy" id="244735"/>
    <lineage>
        <taxon>Bacteria</taxon>
        <taxon>Bacillati</taxon>
        <taxon>Actinomycetota</taxon>
        <taxon>Actinomycetes</taxon>
        <taxon>Micrococcales</taxon>
        <taxon>Microbacteriaceae</taxon>
        <taxon>Klugiella</taxon>
    </lineage>
</organism>
<comment type="caution">
    <text evidence="2">The sequence shown here is derived from an EMBL/GenBank/DDBJ whole genome shotgun (WGS) entry which is preliminary data.</text>
</comment>
<dbReference type="Proteomes" id="UP000318331">
    <property type="component" value="Unassembled WGS sequence"/>
</dbReference>
<keyword evidence="1" id="KW-1133">Transmembrane helix</keyword>
<dbReference type="EMBL" id="VFPN01000003">
    <property type="protein sequence ID" value="TQM61326.1"/>
    <property type="molecule type" value="Genomic_DNA"/>
</dbReference>
<keyword evidence="1" id="KW-0812">Transmembrane</keyword>
<accession>A0A543HSL1</accession>
<protein>
    <submittedName>
        <fullName evidence="2">Uncharacterized protein</fullName>
    </submittedName>
</protein>
<dbReference type="RefSeq" id="WP_141918458.1">
    <property type="nucleotide sequence ID" value="NZ_BAAAYS010000004.1"/>
</dbReference>
<proteinExistence type="predicted"/>
<dbReference type="InterPro" id="IPR046550">
    <property type="entry name" value="DUF6704"/>
</dbReference>
<gene>
    <name evidence="2" type="ORF">FB466_2276</name>
</gene>
<name>A0A543HSL1_9MICO</name>